<comment type="caution">
    <text evidence="10">The sequence shown here is derived from an EMBL/GenBank/DDBJ whole genome shotgun (WGS) entry which is preliminary data.</text>
</comment>
<protein>
    <recommendedName>
        <fullName evidence="9">Pycsar effector protein domain-containing protein</fullName>
    </recommendedName>
</protein>
<evidence type="ECO:0000313" key="11">
    <source>
        <dbReference type="Proteomes" id="UP001165283"/>
    </source>
</evidence>
<evidence type="ECO:0000313" key="10">
    <source>
        <dbReference type="EMBL" id="MCO1657347.1"/>
    </source>
</evidence>
<keyword evidence="2" id="KW-1003">Cell membrane</keyword>
<proteinExistence type="predicted"/>
<evidence type="ECO:0000256" key="6">
    <source>
        <dbReference type="ARBA" id="ARBA00023118"/>
    </source>
</evidence>
<keyword evidence="3 8" id="KW-0812">Transmembrane</keyword>
<feature type="transmembrane region" description="Helical" evidence="8">
    <location>
        <begin position="34"/>
        <end position="56"/>
    </location>
</feature>
<dbReference type="EMBL" id="JAGSOV010000041">
    <property type="protein sequence ID" value="MCO1657347.1"/>
    <property type="molecule type" value="Genomic_DNA"/>
</dbReference>
<evidence type="ECO:0000256" key="7">
    <source>
        <dbReference type="ARBA" id="ARBA00023136"/>
    </source>
</evidence>
<sequence>MPTGDRLDADRDLDIAMAVAAETNRVIAAADVKAGLLLAAQGVVIAGSAAAIGGGASSLGALWFVAVAVLLSGASVVLLVIALWPRTAGSSRWLAFPVLRLDGAVRDRPAPSELANEAWVQAGTLAGIARRKYGWFRAALVAGVAGVLTFASWLVLAAFS</sequence>
<dbReference type="InterPro" id="IPR043760">
    <property type="entry name" value="PycTM_dom"/>
</dbReference>
<reference evidence="10" key="1">
    <citation type="submission" date="2021-04" db="EMBL/GenBank/DDBJ databases">
        <title>Pseudonocardia sp. nov., isolated from sandy soil of mangrove forest.</title>
        <authorList>
            <person name="Zan Z."/>
            <person name="Huang R."/>
            <person name="Liu W."/>
        </authorList>
    </citation>
    <scope>NUCLEOTIDE SEQUENCE</scope>
    <source>
        <strain evidence="10">S2-4</strain>
    </source>
</reference>
<dbReference type="Proteomes" id="UP001165283">
    <property type="component" value="Unassembled WGS sequence"/>
</dbReference>
<evidence type="ECO:0000256" key="8">
    <source>
        <dbReference type="SAM" id="Phobius"/>
    </source>
</evidence>
<gene>
    <name evidence="10" type="ORF">KDL28_20015</name>
</gene>
<feature type="transmembrane region" description="Helical" evidence="8">
    <location>
        <begin position="62"/>
        <end position="84"/>
    </location>
</feature>
<feature type="transmembrane region" description="Helical" evidence="8">
    <location>
        <begin position="138"/>
        <end position="159"/>
    </location>
</feature>
<keyword evidence="4" id="KW-0547">Nucleotide-binding</keyword>
<organism evidence="10 11">
    <name type="scientific">Pseudonocardia humida</name>
    <dbReference type="NCBI Taxonomy" id="2800819"/>
    <lineage>
        <taxon>Bacteria</taxon>
        <taxon>Bacillati</taxon>
        <taxon>Actinomycetota</taxon>
        <taxon>Actinomycetes</taxon>
        <taxon>Pseudonocardiales</taxon>
        <taxon>Pseudonocardiaceae</taxon>
        <taxon>Pseudonocardia</taxon>
    </lineage>
</organism>
<feature type="domain" description="Pycsar effector protein" evidence="9">
    <location>
        <begin position="18"/>
        <end position="157"/>
    </location>
</feature>
<keyword evidence="6" id="KW-0051">Antiviral defense</keyword>
<evidence type="ECO:0000256" key="2">
    <source>
        <dbReference type="ARBA" id="ARBA00022475"/>
    </source>
</evidence>
<evidence type="ECO:0000256" key="4">
    <source>
        <dbReference type="ARBA" id="ARBA00022741"/>
    </source>
</evidence>
<keyword evidence="11" id="KW-1185">Reference proteome</keyword>
<name>A0ABT1A2X7_9PSEU</name>
<accession>A0ABT1A2X7</accession>
<dbReference type="RefSeq" id="WP_252440960.1">
    <property type="nucleotide sequence ID" value="NZ_JAGSOV010000041.1"/>
</dbReference>
<dbReference type="Pfam" id="PF18967">
    <property type="entry name" value="PycTM"/>
    <property type="match status" value="1"/>
</dbReference>
<evidence type="ECO:0000256" key="3">
    <source>
        <dbReference type="ARBA" id="ARBA00022692"/>
    </source>
</evidence>
<comment type="subcellular location">
    <subcellularLocation>
        <location evidence="1">Cell membrane</location>
    </subcellularLocation>
</comment>
<evidence type="ECO:0000259" key="9">
    <source>
        <dbReference type="Pfam" id="PF18967"/>
    </source>
</evidence>
<keyword evidence="5 8" id="KW-1133">Transmembrane helix</keyword>
<evidence type="ECO:0000256" key="1">
    <source>
        <dbReference type="ARBA" id="ARBA00004236"/>
    </source>
</evidence>
<keyword evidence="7 8" id="KW-0472">Membrane</keyword>
<evidence type="ECO:0000256" key="5">
    <source>
        <dbReference type="ARBA" id="ARBA00022989"/>
    </source>
</evidence>